<gene>
    <name evidence="3" type="ordered locus">Corgl_1408</name>
</gene>
<dbReference type="eggNOG" id="COG1835">
    <property type="taxonomic scope" value="Bacteria"/>
</dbReference>
<accession>F2NAQ3</accession>
<keyword evidence="1" id="KW-1133">Transmembrane helix</keyword>
<dbReference type="Pfam" id="PF01757">
    <property type="entry name" value="Acyl_transf_3"/>
    <property type="match status" value="1"/>
</dbReference>
<keyword evidence="4" id="KW-1185">Reference proteome</keyword>
<evidence type="ECO:0000259" key="2">
    <source>
        <dbReference type="Pfam" id="PF01757"/>
    </source>
</evidence>
<protein>
    <submittedName>
        <fullName evidence="3">Acyltransferase 3</fullName>
    </submittedName>
</protein>
<dbReference type="KEGG" id="cgo:Corgl_1408"/>
<feature type="transmembrane region" description="Helical" evidence="1">
    <location>
        <begin position="69"/>
        <end position="93"/>
    </location>
</feature>
<keyword evidence="3" id="KW-0012">Acyltransferase</keyword>
<feature type="transmembrane region" description="Helical" evidence="1">
    <location>
        <begin position="39"/>
        <end position="57"/>
    </location>
</feature>
<keyword evidence="1" id="KW-0472">Membrane</keyword>
<keyword evidence="1" id="KW-0812">Transmembrane</keyword>
<dbReference type="PANTHER" id="PTHR23028">
    <property type="entry name" value="ACETYLTRANSFERASE"/>
    <property type="match status" value="1"/>
</dbReference>
<dbReference type="OrthoDB" id="9796461at2"/>
<feature type="transmembrane region" description="Helical" evidence="1">
    <location>
        <begin position="113"/>
        <end position="132"/>
    </location>
</feature>
<organism evidence="3 4">
    <name type="scientific">Coriobacterium glomerans (strain ATCC 49209 / DSM 20642 / JCM 10262 / PW2)</name>
    <dbReference type="NCBI Taxonomy" id="700015"/>
    <lineage>
        <taxon>Bacteria</taxon>
        <taxon>Bacillati</taxon>
        <taxon>Actinomycetota</taxon>
        <taxon>Coriobacteriia</taxon>
        <taxon>Coriobacteriales</taxon>
        <taxon>Coriobacteriaceae</taxon>
        <taxon>Coriobacterium</taxon>
    </lineage>
</organism>
<evidence type="ECO:0000313" key="4">
    <source>
        <dbReference type="Proteomes" id="UP000006851"/>
    </source>
</evidence>
<dbReference type="Proteomes" id="UP000006851">
    <property type="component" value="Chromosome"/>
</dbReference>
<feature type="transmembrane region" description="Helical" evidence="1">
    <location>
        <begin position="353"/>
        <end position="375"/>
    </location>
</feature>
<dbReference type="InterPro" id="IPR002656">
    <property type="entry name" value="Acyl_transf_3_dom"/>
</dbReference>
<dbReference type="RefSeq" id="WP_013709251.1">
    <property type="nucleotide sequence ID" value="NC_015389.1"/>
</dbReference>
<sequence>MPFSPPYGIVAGIQEMELAATSWGTMDENRSNRIASLDGLRGIACLSVLLLHIGMMIRPLGADSPYGLIPGTASVLIFFVLSGVVLSIAPLARLRAGAHDDWLGYYPRRVVRLGIPAAAAIALGIIAGFVAWRMGQMSRSAMAVEFSSGARRAVHDILMQFDLLFNVSDDTVNLFGGAISRVDSPVWSMSWELWFSLTLPLAIACIGRIRRDGPAVLGALAAIFLSSWSGYFPLRLCLMFWIGTLLARRWERLRALRLPRALEVISLIAAALLIELPQLVATGPLGAAALSTAMSAACAACVALAMTDGLLHRALSCKPILMLGALSYSLYLTHAITIGAIEALLPRIGIASPLMLSGIALAASLGVATAFWRLIERPSIRLSHVVGRATHPSRGGVDVI</sequence>
<dbReference type="STRING" id="700015.Corgl_1408"/>
<evidence type="ECO:0000313" key="3">
    <source>
        <dbReference type="EMBL" id="AEB07509.1"/>
    </source>
</evidence>
<feature type="transmembrane region" description="Helical" evidence="1">
    <location>
        <begin position="215"/>
        <end position="241"/>
    </location>
</feature>
<dbReference type="InterPro" id="IPR050879">
    <property type="entry name" value="Acyltransferase_3"/>
</dbReference>
<proteinExistence type="predicted"/>
<reference evidence="4" key="1">
    <citation type="journal article" date="2013" name="Stand. Genomic Sci.">
        <title>Complete genome sequence of Coriobacterium glomerans type strain (PW2(T)) from the midgut of Pyrrhocoris apterus L. (red soldier bug).</title>
        <authorList>
            <person name="Stackebrandt E."/>
            <person name="Zeytun A."/>
            <person name="Lapidus A."/>
            <person name="Nolan M."/>
            <person name="Lucas S."/>
            <person name="Hammon N."/>
            <person name="Deshpande S."/>
            <person name="Cheng J.F."/>
            <person name="Tapia R."/>
            <person name="Goodwin L.A."/>
            <person name="Pitluck S."/>
            <person name="Liolios K."/>
            <person name="Pagani I."/>
            <person name="Ivanova N."/>
            <person name="Mavromatis K."/>
            <person name="Mikhailova N."/>
            <person name="Huntemann M."/>
            <person name="Pati A."/>
            <person name="Chen A."/>
            <person name="Palaniappan K."/>
            <person name="Chang Y.J."/>
            <person name="Land M."/>
            <person name="Hauser L."/>
            <person name="Rohde M."/>
            <person name="Pukall R."/>
            <person name="Goker M."/>
            <person name="Detter J.C."/>
            <person name="Woyke T."/>
            <person name="Bristow J."/>
            <person name="Eisen J.A."/>
            <person name="Markowitz V."/>
            <person name="Hugenholtz P."/>
            <person name="Kyrpides N.C."/>
            <person name="Klenk H.P."/>
        </authorList>
    </citation>
    <scope>NUCLEOTIDE SEQUENCE</scope>
    <source>
        <strain evidence="4">ATCC 49209 / DSM 20642 / JCM 10262 / PW2</strain>
    </source>
</reference>
<evidence type="ECO:0000256" key="1">
    <source>
        <dbReference type="SAM" id="Phobius"/>
    </source>
</evidence>
<dbReference type="EMBL" id="CP002628">
    <property type="protein sequence ID" value="AEB07509.1"/>
    <property type="molecule type" value="Genomic_DNA"/>
</dbReference>
<feature type="domain" description="Acyltransferase 3" evidence="2">
    <location>
        <begin position="35"/>
        <end position="372"/>
    </location>
</feature>
<feature type="transmembrane region" description="Helical" evidence="1">
    <location>
        <begin position="319"/>
        <end position="341"/>
    </location>
</feature>
<name>F2NAQ3_CORGP</name>
<dbReference type="AlphaFoldDB" id="F2NAQ3"/>
<dbReference type="HOGENOM" id="CLU_005679_2_4_11"/>
<keyword evidence="3" id="KW-0808">Transferase</keyword>
<dbReference type="GO" id="GO:0016747">
    <property type="term" value="F:acyltransferase activity, transferring groups other than amino-acyl groups"/>
    <property type="evidence" value="ECO:0007669"/>
    <property type="project" value="InterPro"/>
</dbReference>
<feature type="transmembrane region" description="Helical" evidence="1">
    <location>
        <begin position="261"/>
        <end position="281"/>
    </location>
</feature>
<feature type="transmembrane region" description="Helical" evidence="1">
    <location>
        <begin position="287"/>
        <end position="307"/>
    </location>
</feature>